<evidence type="ECO:0000313" key="2">
    <source>
        <dbReference type="EMBL" id="SVC32465.1"/>
    </source>
</evidence>
<dbReference type="EMBL" id="UINC01085171">
    <property type="protein sequence ID" value="SVC32465.1"/>
    <property type="molecule type" value="Genomic_DNA"/>
</dbReference>
<feature type="region of interest" description="Disordered" evidence="1">
    <location>
        <begin position="190"/>
        <end position="211"/>
    </location>
</feature>
<proteinExistence type="predicted"/>
<accession>A0A382L9I2</accession>
<dbReference type="Pfam" id="PF13578">
    <property type="entry name" value="Methyltransf_24"/>
    <property type="match status" value="1"/>
</dbReference>
<organism evidence="2">
    <name type="scientific">marine metagenome</name>
    <dbReference type="NCBI Taxonomy" id="408172"/>
    <lineage>
        <taxon>unclassified sequences</taxon>
        <taxon>metagenomes</taxon>
        <taxon>ecological metagenomes</taxon>
    </lineage>
</organism>
<dbReference type="AlphaFoldDB" id="A0A382L9I2"/>
<sequence length="257" mass="27836">MVAAQPMSDSTGNHPPRRGDYQTYLHLLADLHRRLRPARYLEIGVNEGHSLALAGPTTRLVGVDPEPRVGDLDHPDWTVVPTTSEEFFASHDVEGLLGGPVDLAFVDGLHHFEVALADVLALERHAHPGTVVLVHDVVPIDALTSTRERATVVWSGDVWKAVVVLRQHRPNLTITTLDVAPTGMALITGFGPHQDDDHDGQQDGASSRNSNPWFDTAVASLLPARYNDLVAMGPDALGTVPCTSQIIDECLAPLFQI</sequence>
<protein>
    <recommendedName>
        <fullName evidence="3">Methyltransferase type 11 domain-containing protein</fullName>
    </recommendedName>
</protein>
<reference evidence="2" key="1">
    <citation type="submission" date="2018-05" db="EMBL/GenBank/DDBJ databases">
        <authorList>
            <person name="Lanie J.A."/>
            <person name="Ng W.-L."/>
            <person name="Kazmierczak K.M."/>
            <person name="Andrzejewski T.M."/>
            <person name="Davidsen T.M."/>
            <person name="Wayne K.J."/>
            <person name="Tettelin H."/>
            <person name="Glass J.I."/>
            <person name="Rusch D."/>
            <person name="Podicherti R."/>
            <person name="Tsui H.-C.T."/>
            <person name="Winkler M.E."/>
        </authorList>
    </citation>
    <scope>NUCLEOTIDE SEQUENCE</scope>
</reference>
<dbReference type="InterPro" id="IPR029063">
    <property type="entry name" value="SAM-dependent_MTases_sf"/>
</dbReference>
<evidence type="ECO:0008006" key="3">
    <source>
        <dbReference type="Google" id="ProtNLM"/>
    </source>
</evidence>
<name>A0A382L9I2_9ZZZZ</name>
<evidence type="ECO:0000256" key="1">
    <source>
        <dbReference type="SAM" id="MobiDB-lite"/>
    </source>
</evidence>
<gene>
    <name evidence="2" type="ORF">METZ01_LOCUS285319</name>
</gene>
<dbReference type="SUPFAM" id="SSF53335">
    <property type="entry name" value="S-adenosyl-L-methionine-dependent methyltransferases"/>
    <property type="match status" value="1"/>
</dbReference>
<dbReference type="Gene3D" id="3.40.50.150">
    <property type="entry name" value="Vaccinia Virus protein VP39"/>
    <property type="match status" value="1"/>
</dbReference>